<feature type="domain" description="MAM" evidence="8">
    <location>
        <begin position="426"/>
        <end position="598"/>
    </location>
</feature>
<dbReference type="GO" id="GO:0004553">
    <property type="term" value="F:hydrolase activity, hydrolyzing O-glycosyl compounds"/>
    <property type="evidence" value="ECO:0007669"/>
    <property type="project" value="UniProtKB-ARBA"/>
</dbReference>
<dbReference type="InterPro" id="IPR013320">
    <property type="entry name" value="ConA-like_dom_sf"/>
</dbReference>
<evidence type="ECO:0000313" key="10">
    <source>
        <dbReference type="Proteomes" id="UP000292262"/>
    </source>
</evidence>
<dbReference type="GO" id="GO:0006508">
    <property type="term" value="P:proteolysis"/>
    <property type="evidence" value="ECO:0007669"/>
    <property type="project" value="UniProtKB-KW"/>
</dbReference>
<keyword evidence="3 6" id="KW-0732">Signal</keyword>
<feature type="signal peptide" evidence="6">
    <location>
        <begin position="1"/>
        <end position="23"/>
    </location>
</feature>
<evidence type="ECO:0000256" key="3">
    <source>
        <dbReference type="ARBA" id="ARBA00022729"/>
    </source>
</evidence>
<dbReference type="PANTHER" id="PTHR36234">
    <property type="entry name" value="LYSYL ENDOPEPTIDASE"/>
    <property type="match status" value="1"/>
</dbReference>
<reference evidence="9 10" key="1">
    <citation type="submission" date="2019-02" db="EMBL/GenBank/DDBJ databases">
        <title>Genomic Encyclopedia of Type Strains, Phase IV (KMG-IV): sequencing the most valuable type-strain genomes for metagenomic binning, comparative biology and taxonomic classification.</title>
        <authorList>
            <person name="Goeker M."/>
        </authorList>
    </citation>
    <scope>NUCLEOTIDE SEQUENCE [LARGE SCALE GENOMIC DNA]</scope>
    <source>
        <strain evidence="9 10">DSM 17196</strain>
    </source>
</reference>
<evidence type="ECO:0000256" key="5">
    <source>
        <dbReference type="ARBA" id="ARBA00022825"/>
    </source>
</evidence>
<accession>A0A4Q7P3R9</accession>
<dbReference type="Gene3D" id="2.60.120.200">
    <property type="match status" value="1"/>
</dbReference>
<dbReference type="SUPFAM" id="SSF49899">
    <property type="entry name" value="Concanavalin A-like lectins/glucanases"/>
    <property type="match status" value="1"/>
</dbReference>
<comment type="caution">
    <text evidence="9">The sequence shown here is derived from an EMBL/GenBank/DDBJ whole genome shotgun (WGS) entry which is preliminary data.</text>
</comment>
<keyword evidence="2 6" id="KW-0645">Protease</keyword>
<feature type="region of interest" description="Disordered" evidence="7">
    <location>
        <begin position="391"/>
        <end position="416"/>
    </location>
</feature>
<dbReference type="InterPro" id="IPR009003">
    <property type="entry name" value="Peptidase_S1_PA"/>
</dbReference>
<dbReference type="CDD" id="cd06263">
    <property type="entry name" value="MAM"/>
    <property type="match status" value="1"/>
</dbReference>
<dbReference type="AlphaFoldDB" id="A0A4Q7P3R9"/>
<dbReference type="NCBIfam" id="TIGR04183">
    <property type="entry name" value="Por_Secre_tail"/>
    <property type="match status" value="1"/>
</dbReference>
<dbReference type="GO" id="GO:0008236">
    <property type="term" value="F:serine-type peptidase activity"/>
    <property type="evidence" value="ECO:0007669"/>
    <property type="project" value="UniProtKB-KW"/>
</dbReference>
<dbReference type="GO" id="GO:0005975">
    <property type="term" value="P:carbohydrate metabolic process"/>
    <property type="evidence" value="ECO:0007669"/>
    <property type="project" value="UniProtKB-ARBA"/>
</dbReference>
<dbReference type="Pfam" id="PF18962">
    <property type="entry name" value="Por_Secre_tail"/>
    <property type="match status" value="1"/>
</dbReference>
<evidence type="ECO:0000256" key="6">
    <source>
        <dbReference type="RuleBase" id="RU004296"/>
    </source>
</evidence>
<organism evidence="9 10">
    <name type="scientific">Aquimarina brevivitae</name>
    <dbReference type="NCBI Taxonomy" id="323412"/>
    <lineage>
        <taxon>Bacteria</taxon>
        <taxon>Pseudomonadati</taxon>
        <taxon>Bacteroidota</taxon>
        <taxon>Flavobacteriia</taxon>
        <taxon>Flavobacteriales</taxon>
        <taxon>Flavobacteriaceae</taxon>
        <taxon>Aquimarina</taxon>
    </lineage>
</organism>
<name>A0A4Q7P3R9_9FLAO</name>
<dbReference type="SMART" id="SM00137">
    <property type="entry name" value="MAM"/>
    <property type="match status" value="1"/>
</dbReference>
<evidence type="ECO:0000259" key="8">
    <source>
        <dbReference type="PROSITE" id="PS50060"/>
    </source>
</evidence>
<proteinExistence type="inferred from homology"/>
<keyword evidence="5 6" id="KW-0720">Serine protease</keyword>
<protein>
    <recommendedName>
        <fullName evidence="6">Serine protease</fullName>
        <ecNumber evidence="6">3.4.21.-</ecNumber>
    </recommendedName>
</protein>
<dbReference type="SUPFAM" id="SSF50494">
    <property type="entry name" value="Trypsin-like serine proteases"/>
    <property type="match status" value="1"/>
</dbReference>
<dbReference type="Gene3D" id="2.40.10.10">
    <property type="entry name" value="Trypsin-like serine proteases"/>
    <property type="match status" value="2"/>
</dbReference>
<dbReference type="InterPro" id="IPR026444">
    <property type="entry name" value="Secre_tail"/>
</dbReference>
<dbReference type="PROSITE" id="PS50060">
    <property type="entry name" value="MAM_2"/>
    <property type="match status" value="1"/>
</dbReference>
<dbReference type="RefSeq" id="WP_130286460.1">
    <property type="nucleotide sequence ID" value="NZ_SGXE01000002.1"/>
</dbReference>
<dbReference type="Pfam" id="PF13365">
    <property type="entry name" value="Trypsin_2"/>
    <property type="match status" value="1"/>
</dbReference>
<evidence type="ECO:0000256" key="4">
    <source>
        <dbReference type="ARBA" id="ARBA00022801"/>
    </source>
</evidence>
<comment type="similarity">
    <text evidence="1 6">Belongs to the peptidase S1B family.</text>
</comment>
<dbReference type="Pfam" id="PF00629">
    <property type="entry name" value="MAM"/>
    <property type="match status" value="1"/>
</dbReference>
<evidence type="ECO:0000256" key="7">
    <source>
        <dbReference type="SAM" id="MobiDB-lite"/>
    </source>
</evidence>
<dbReference type="InterPro" id="IPR008256">
    <property type="entry name" value="Peptidase_S1B"/>
</dbReference>
<gene>
    <name evidence="9" type="ORF">EV197_1900</name>
</gene>
<keyword evidence="4 6" id="KW-0378">Hydrolase</keyword>
<feature type="chain" id="PRO_5021021822" description="Serine protease" evidence="6">
    <location>
        <begin position="24"/>
        <end position="845"/>
    </location>
</feature>
<evidence type="ECO:0000313" key="9">
    <source>
        <dbReference type="EMBL" id="RZS93322.1"/>
    </source>
</evidence>
<dbReference type="OrthoDB" id="5377264at2"/>
<sequence length="845" mass="92614">MRNYFFRALVVSVLLLGFTVLHAQKMVKIGDEFDVNLSVKQQYQKFKKPKSTANNNSLHLVYEKKFASKNSSYIKLYFKNFDLAPGDYLEITGLKSYETLIYAEQGKIIDLQMTMISDFWTKVLFDDAIALRLYSSGKAGSHKGFEIAKVAYGYSEEKIERLMQNDQVAQKAICSGDDKERIACYKGTEVYEKSKAVCRLLVNGVAACTGWLLGSEGHLMTNNHCISSSTGSNNTDFIFNYEYENCSGSSSTRRDVVATTSTLIKTDASLDYTLLKLPVNPTSTYGYLSLSSTVPSVGDRIYIPQHPRGLRKEVSVVTESGFSEVSCVGNCATPNVPEKTINYYADTQGGSSGSPVIDYNTNLVIAIHNTGECPNGSFGRCDDLITAIGTDMPNNGVDGTGGGDPDTDPDPDPDPVCSSTVASFPYNQSFEANVGWTQINGDDGNWVRDASGTPSSGTGPGSAIDGNYYLFLESSTNGSTGQIGSNATAILESPCFDLSVLTVANFSFDYHMYGSSMGSLVVEATSDGITWSSIWARSGNQGNQWYAADIDLSLYLDSPNFKLRFIGTTGSSYTSDMAIDNLSINSYSDPDPDPVCEVLNFNDSSIFSFADQDRRGDYMIQNDGTSLVLTNNTWKYIPMEYTVTENTVVEFEFSSTNEGEIHGIAFENDNRLTANRCFKVYGTQNYGITNYNNYNSGTVKYVIPIGNSYTGSMDRLVFINDNDYSTGNNSTFSNVKIYEGSCGAEVVNFEAYTIGSDVLGDQDELDTTIQIASNPIKKGQTLQLMAYNMDWTKASFTIYSLAGQLLKKGFIQQAGTINVSGMQQGLYVLKINTQSLIVTKQFIIK</sequence>
<dbReference type="Proteomes" id="UP000292262">
    <property type="component" value="Unassembled WGS sequence"/>
</dbReference>
<evidence type="ECO:0000256" key="1">
    <source>
        <dbReference type="ARBA" id="ARBA00008764"/>
    </source>
</evidence>
<dbReference type="InterPro" id="IPR000998">
    <property type="entry name" value="MAM_dom"/>
</dbReference>
<keyword evidence="10" id="KW-1185">Reference proteome</keyword>
<dbReference type="GO" id="GO:0016020">
    <property type="term" value="C:membrane"/>
    <property type="evidence" value="ECO:0007669"/>
    <property type="project" value="InterPro"/>
</dbReference>
<dbReference type="EMBL" id="SGXE01000002">
    <property type="protein sequence ID" value="RZS93322.1"/>
    <property type="molecule type" value="Genomic_DNA"/>
</dbReference>
<dbReference type="PANTHER" id="PTHR36234:SF5">
    <property type="entry name" value="LYSYL ENDOPEPTIDASE"/>
    <property type="match status" value="1"/>
</dbReference>
<dbReference type="EC" id="3.4.21.-" evidence="6"/>
<evidence type="ECO:0000256" key="2">
    <source>
        <dbReference type="ARBA" id="ARBA00022670"/>
    </source>
</evidence>
<dbReference type="PRINTS" id="PR00839">
    <property type="entry name" value="V8PROTEASE"/>
</dbReference>
<dbReference type="InterPro" id="IPR043504">
    <property type="entry name" value="Peptidase_S1_PA_chymotrypsin"/>
</dbReference>